<protein>
    <submittedName>
        <fullName evidence="1">Uncharacterized protein</fullName>
    </submittedName>
</protein>
<keyword evidence="2" id="KW-1185">Reference proteome</keyword>
<accession>A0A2U9BNN8</accession>
<organism evidence="1 2">
    <name type="scientific">Scophthalmus maximus</name>
    <name type="common">Turbot</name>
    <name type="synonym">Psetta maxima</name>
    <dbReference type="NCBI Taxonomy" id="52904"/>
    <lineage>
        <taxon>Eukaryota</taxon>
        <taxon>Metazoa</taxon>
        <taxon>Chordata</taxon>
        <taxon>Craniata</taxon>
        <taxon>Vertebrata</taxon>
        <taxon>Euteleostomi</taxon>
        <taxon>Actinopterygii</taxon>
        <taxon>Neopterygii</taxon>
        <taxon>Teleostei</taxon>
        <taxon>Neoteleostei</taxon>
        <taxon>Acanthomorphata</taxon>
        <taxon>Carangaria</taxon>
        <taxon>Pleuronectiformes</taxon>
        <taxon>Pleuronectoidei</taxon>
        <taxon>Scophthalmidae</taxon>
        <taxon>Scophthalmus</taxon>
    </lineage>
</organism>
<dbReference type="AlphaFoldDB" id="A0A2U9BNN8"/>
<gene>
    <name evidence="1" type="ORF">SMAX5B_007287</name>
</gene>
<name>A0A2U9BNN8_SCOMX</name>
<proteinExistence type="predicted"/>
<evidence type="ECO:0000313" key="2">
    <source>
        <dbReference type="Proteomes" id="UP000246464"/>
    </source>
</evidence>
<reference evidence="1 2" key="1">
    <citation type="submission" date="2017-12" db="EMBL/GenBank/DDBJ databases">
        <title>Integrating genomic resources of turbot (Scophthalmus maximus) in depth evaluation of genetic and physical mapping variation across individuals.</title>
        <authorList>
            <person name="Martinez P."/>
        </authorList>
    </citation>
    <scope>NUCLEOTIDE SEQUENCE [LARGE SCALE GENOMIC DNA]</scope>
</reference>
<evidence type="ECO:0000313" key="1">
    <source>
        <dbReference type="EMBL" id="AWP05744.1"/>
    </source>
</evidence>
<dbReference type="EMBL" id="CP026250">
    <property type="protein sequence ID" value="AWP05744.1"/>
    <property type="molecule type" value="Genomic_DNA"/>
</dbReference>
<sequence>MKKPSVCERTWPRRCLHGSVMNYRVTSLEKIQPQDELEWMKLTSPTEELLPSRRPQTR</sequence>
<dbReference type="Proteomes" id="UP000246464">
    <property type="component" value="Chromosome 8"/>
</dbReference>